<evidence type="ECO:0000313" key="1">
    <source>
        <dbReference type="EMBL" id="RWR50597.1"/>
    </source>
</evidence>
<proteinExistence type="predicted"/>
<accession>A0A443LN19</accession>
<dbReference type="EMBL" id="SAVB01000006">
    <property type="protein sequence ID" value="RWR50597.1"/>
    <property type="molecule type" value="Genomic_DNA"/>
</dbReference>
<keyword evidence="2" id="KW-1185">Reference proteome</keyword>
<dbReference type="Proteomes" id="UP000286594">
    <property type="component" value="Unassembled WGS sequence"/>
</dbReference>
<protein>
    <submittedName>
        <fullName evidence="1">Uncharacterized protein</fullName>
    </submittedName>
</protein>
<name>A0A443LN19_9RHOB</name>
<evidence type="ECO:0000313" key="2">
    <source>
        <dbReference type="Proteomes" id="UP000286594"/>
    </source>
</evidence>
<gene>
    <name evidence="1" type="ORF">EOW65_06475</name>
</gene>
<reference evidence="1 2" key="1">
    <citation type="submission" date="2019-01" db="EMBL/GenBank/DDBJ databases">
        <title>Sinorhodobacter populi sp. nov. isolated from the symptomatic bark tissue of Populus euramericana canker.</title>
        <authorList>
            <person name="Xu G."/>
        </authorList>
    </citation>
    <scope>NUCLEOTIDE SEQUENCE [LARGE SCALE GENOMIC DNA]</scope>
    <source>
        <strain evidence="1 2">CCTCC AB2012026</strain>
    </source>
</reference>
<sequence length="271" mass="27941">MTIIKGRVSGAISAFHSGDLRKRLSMFGDDILGLWVPQPGVSFSAGVALGSAVPGVFSSAIGRRDRLGMRAYGAARGATYRVVDGLMAMDCSTGSANFKTTPTSTASFGLGLILHLDAACLTAARTIAGNGEQGGGYFSHALTRSYGGAVDGFVGWQGVSSTYLRDTADVYTRKDCTITKPGWYVFSLDRNNGLNGMAINGGRVAVNTAGTTPPTMTSTYVGSNSSAVGAPGTVSMAALFACNGPLAQSADRLAQWRDLAAAIQRDLTVSG</sequence>
<comment type="caution">
    <text evidence="1">The sequence shown here is derived from an EMBL/GenBank/DDBJ whole genome shotgun (WGS) entry which is preliminary data.</text>
</comment>
<dbReference type="AlphaFoldDB" id="A0A443LN19"/>
<dbReference type="RefSeq" id="WP_128148155.1">
    <property type="nucleotide sequence ID" value="NZ_SAVB01000006.1"/>
</dbReference>
<organism evidence="1 2">
    <name type="scientific">Paenirhodobacter ferrireducens</name>
    <dbReference type="NCBI Taxonomy" id="1215032"/>
    <lineage>
        <taxon>Bacteria</taxon>
        <taxon>Pseudomonadati</taxon>
        <taxon>Pseudomonadota</taxon>
        <taxon>Alphaproteobacteria</taxon>
        <taxon>Rhodobacterales</taxon>
        <taxon>Rhodobacter group</taxon>
        <taxon>Paenirhodobacter</taxon>
    </lineage>
</organism>